<evidence type="ECO:0000313" key="2">
    <source>
        <dbReference type="Proteomes" id="UP000191500"/>
    </source>
</evidence>
<keyword evidence="2" id="KW-1185">Reference proteome</keyword>
<dbReference type="AlphaFoldDB" id="A0A1V6UHH2"/>
<dbReference type="InterPro" id="IPR022190">
    <property type="entry name" value="DUF3716"/>
</dbReference>
<reference evidence="2" key="1">
    <citation type="journal article" date="2017" name="Nat. Microbiol.">
        <title>Global analysis of biosynthetic gene clusters reveals vast potential of secondary metabolite production in Penicillium species.</title>
        <authorList>
            <person name="Nielsen J.C."/>
            <person name="Grijseels S."/>
            <person name="Prigent S."/>
            <person name="Ji B."/>
            <person name="Dainat J."/>
            <person name="Nielsen K.F."/>
            <person name="Frisvad J.C."/>
            <person name="Workman M."/>
            <person name="Nielsen J."/>
        </authorList>
    </citation>
    <scope>NUCLEOTIDE SEQUENCE [LARGE SCALE GENOMIC DNA]</scope>
    <source>
        <strain evidence="2">IBT 31321</strain>
    </source>
</reference>
<dbReference type="EMBL" id="MDDG01000009">
    <property type="protein sequence ID" value="OQE37877.1"/>
    <property type="molecule type" value="Genomic_DNA"/>
</dbReference>
<dbReference type="STRING" id="36646.A0A1V6UHH2"/>
<name>A0A1V6UHH2_9EURO</name>
<evidence type="ECO:0000313" key="1">
    <source>
        <dbReference type="EMBL" id="OQE37877.1"/>
    </source>
</evidence>
<organism evidence="1 2">
    <name type="scientific">Penicillium coprophilum</name>
    <dbReference type="NCBI Taxonomy" id="36646"/>
    <lineage>
        <taxon>Eukaryota</taxon>
        <taxon>Fungi</taxon>
        <taxon>Dikarya</taxon>
        <taxon>Ascomycota</taxon>
        <taxon>Pezizomycotina</taxon>
        <taxon>Eurotiomycetes</taxon>
        <taxon>Eurotiomycetidae</taxon>
        <taxon>Eurotiales</taxon>
        <taxon>Aspergillaceae</taxon>
        <taxon>Penicillium</taxon>
    </lineage>
</organism>
<accession>A0A1V6UHH2</accession>
<dbReference type="Pfam" id="PF12511">
    <property type="entry name" value="DUF3716"/>
    <property type="match status" value="1"/>
</dbReference>
<dbReference type="Proteomes" id="UP000191500">
    <property type="component" value="Unassembled WGS sequence"/>
</dbReference>
<proteinExistence type="predicted"/>
<comment type="caution">
    <text evidence="1">The sequence shown here is derived from an EMBL/GenBank/DDBJ whole genome shotgun (WGS) entry which is preliminary data.</text>
</comment>
<gene>
    <name evidence="1" type="ORF">PENCOP_c009G00700</name>
</gene>
<protein>
    <submittedName>
        <fullName evidence="1">Uncharacterized protein</fullName>
    </submittedName>
</protein>
<sequence length="222" mass="24883">MPDKALSVPPVAHGPDETAPGPWAKFALHLPWLVAKEGDKILSPLLSSLHQQSLKRELVLREDINWSGNAFFLSIGESLRHVEAIYIYMTGDVCVDRCDHCLRGRGIFPLCVVNQQPGAPKDCANCWWKISSRKRPCSFTGWNLSYEQQLQLYNITPAMREDICQLLAPLKNTITTLNTRLASARALEDLRTNEDSRKALKAEAEAVKAAFNDLHTCFKHTG</sequence>